<reference evidence="2" key="1">
    <citation type="journal article" date="2019" name="Int. J. Syst. Evol. Microbiol.">
        <title>The Global Catalogue of Microorganisms (GCM) 10K type strain sequencing project: providing services to taxonomists for standard genome sequencing and annotation.</title>
        <authorList>
            <consortium name="The Broad Institute Genomics Platform"/>
            <consortium name="The Broad Institute Genome Sequencing Center for Infectious Disease"/>
            <person name="Wu L."/>
            <person name="Ma J."/>
        </authorList>
    </citation>
    <scope>NUCLEOTIDE SEQUENCE [LARGE SCALE GENOMIC DNA]</scope>
    <source>
        <strain evidence="2">CGMCC 4.7248</strain>
    </source>
</reference>
<name>A0ABW0URY7_9ACTN</name>
<dbReference type="Proteomes" id="UP001596154">
    <property type="component" value="Unassembled WGS sequence"/>
</dbReference>
<keyword evidence="2" id="KW-1185">Reference proteome</keyword>
<accession>A0ABW0URY7</accession>
<protein>
    <submittedName>
        <fullName evidence="1">Uncharacterized protein</fullName>
    </submittedName>
</protein>
<gene>
    <name evidence="1" type="ORF">ACFPZJ_18100</name>
</gene>
<evidence type="ECO:0000313" key="2">
    <source>
        <dbReference type="Proteomes" id="UP001596154"/>
    </source>
</evidence>
<comment type="caution">
    <text evidence="1">The sequence shown here is derived from an EMBL/GenBank/DDBJ whole genome shotgun (WGS) entry which is preliminary data.</text>
</comment>
<organism evidence="1 2">
    <name type="scientific">Streptomyces bullii</name>
    <dbReference type="NCBI Taxonomy" id="349910"/>
    <lineage>
        <taxon>Bacteria</taxon>
        <taxon>Bacillati</taxon>
        <taxon>Actinomycetota</taxon>
        <taxon>Actinomycetes</taxon>
        <taxon>Kitasatosporales</taxon>
        <taxon>Streptomycetaceae</taxon>
        <taxon>Streptomyces</taxon>
    </lineage>
</organism>
<proteinExistence type="predicted"/>
<sequence>MLAVELDGELELYRGAGRSAVQLLVGRDEQGRVAAAPTTVRRTANTVNAQVTAGTSTAVPPSRRLRDT</sequence>
<evidence type="ECO:0000313" key="1">
    <source>
        <dbReference type="EMBL" id="MFC5635674.1"/>
    </source>
</evidence>
<dbReference type="EMBL" id="JBHSNY010000006">
    <property type="protein sequence ID" value="MFC5635674.1"/>
    <property type="molecule type" value="Genomic_DNA"/>
</dbReference>
<dbReference type="RefSeq" id="WP_381023487.1">
    <property type="nucleotide sequence ID" value="NZ_JBHSNY010000006.1"/>
</dbReference>